<dbReference type="InterPro" id="IPR006118">
    <property type="entry name" value="Recombinase_CS"/>
</dbReference>
<evidence type="ECO:0000256" key="4">
    <source>
        <dbReference type="PIRSR" id="PIRSR606118-50"/>
    </source>
</evidence>
<evidence type="ECO:0000256" key="5">
    <source>
        <dbReference type="PROSITE-ProRule" id="PRU10137"/>
    </source>
</evidence>
<proteinExistence type="predicted"/>
<organism evidence="7 8">
    <name type="scientific">Phocaeicola plebeius</name>
    <dbReference type="NCBI Taxonomy" id="310297"/>
    <lineage>
        <taxon>Bacteria</taxon>
        <taxon>Pseudomonadati</taxon>
        <taxon>Bacteroidota</taxon>
        <taxon>Bacteroidia</taxon>
        <taxon>Bacteroidales</taxon>
        <taxon>Bacteroidaceae</taxon>
        <taxon>Phocaeicola</taxon>
    </lineage>
</organism>
<evidence type="ECO:0000256" key="1">
    <source>
        <dbReference type="ARBA" id="ARBA00022908"/>
    </source>
</evidence>
<name>A0A3E4VYA6_9BACT</name>
<keyword evidence="3" id="KW-0233">DNA recombination</keyword>
<evidence type="ECO:0000313" key="8">
    <source>
        <dbReference type="Proteomes" id="UP000260780"/>
    </source>
</evidence>
<evidence type="ECO:0000313" key="7">
    <source>
        <dbReference type="EMBL" id="RGM34928.1"/>
    </source>
</evidence>
<evidence type="ECO:0000256" key="3">
    <source>
        <dbReference type="ARBA" id="ARBA00023172"/>
    </source>
</evidence>
<feature type="domain" description="Resolvase/invertase-type recombinase catalytic" evidence="6">
    <location>
        <begin position="2"/>
        <end position="136"/>
    </location>
</feature>
<dbReference type="CDD" id="cd03768">
    <property type="entry name" value="SR_ResInv"/>
    <property type="match status" value="1"/>
</dbReference>
<dbReference type="InterPro" id="IPR006119">
    <property type="entry name" value="Resolv_N"/>
</dbReference>
<feature type="active site" description="O-(5'-phospho-DNA)-serine intermediate" evidence="4 5">
    <location>
        <position position="10"/>
    </location>
</feature>
<dbReference type="Gene3D" id="1.10.10.60">
    <property type="entry name" value="Homeodomain-like"/>
    <property type="match status" value="1"/>
</dbReference>
<dbReference type="PANTHER" id="PTHR30461">
    <property type="entry name" value="DNA-INVERTASE FROM LAMBDOID PROPHAGE"/>
    <property type="match status" value="1"/>
</dbReference>
<evidence type="ECO:0000259" key="6">
    <source>
        <dbReference type="PROSITE" id="PS51736"/>
    </source>
</evidence>
<evidence type="ECO:0000256" key="2">
    <source>
        <dbReference type="ARBA" id="ARBA00023125"/>
    </source>
</evidence>
<dbReference type="Proteomes" id="UP000260780">
    <property type="component" value="Unassembled WGS sequence"/>
</dbReference>
<reference evidence="7 8" key="1">
    <citation type="submission" date="2018-08" db="EMBL/GenBank/DDBJ databases">
        <title>A genome reference for cultivated species of the human gut microbiota.</title>
        <authorList>
            <person name="Zou Y."/>
            <person name="Xue W."/>
            <person name="Luo G."/>
        </authorList>
    </citation>
    <scope>NUCLEOTIDE SEQUENCE [LARGE SCALE GENOMIC DNA]</scope>
    <source>
        <strain evidence="7 8">OM08-14</strain>
    </source>
</reference>
<dbReference type="PROSITE" id="PS51736">
    <property type="entry name" value="RECOMBINASES_3"/>
    <property type="match status" value="1"/>
</dbReference>
<comment type="caution">
    <text evidence="7">The sequence shown here is derived from an EMBL/GenBank/DDBJ whole genome shotgun (WGS) entry which is preliminary data.</text>
</comment>
<protein>
    <submittedName>
        <fullName evidence="7">Recombinase family protein</fullName>
    </submittedName>
</protein>
<dbReference type="PROSITE" id="PS00397">
    <property type="entry name" value="RECOMBINASES_1"/>
    <property type="match status" value="1"/>
</dbReference>
<dbReference type="PANTHER" id="PTHR30461:SF2">
    <property type="entry name" value="SERINE RECOMBINASE PINE-RELATED"/>
    <property type="match status" value="1"/>
</dbReference>
<dbReference type="GO" id="GO:0015074">
    <property type="term" value="P:DNA integration"/>
    <property type="evidence" value="ECO:0007669"/>
    <property type="project" value="UniProtKB-KW"/>
</dbReference>
<keyword evidence="2" id="KW-0238">DNA-binding</keyword>
<keyword evidence="1" id="KW-0229">DNA integration</keyword>
<dbReference type="EMBL" id="QSTF01000060">
    <property type="protein sequence ID" value="RGM34928.1"/>
    <property type="molecule type" value="Genomic_DNA"/>
</dbReference>
<accession>A0A3E4VYA6</accession>
<dbReference type="GO" id="GO:0003677">
    <property type="term" value="F:DNA binding"/>
    <property type="evidence" value="ECO:0007669"/>
    <property type="project" value="UniProtKB-KW"/>
</dbReference>
<dbReference type="SMART" id="SM00857">
    <property type="entry name" value="Resolvase"/>
    <property type="match status" value="1"/>
</dbReference>
<dbReference type="InterPro" id="IPR050639">
    <property type="entry name" value="SSR_resolvase"/>
</dbReference>
<sequence length="190" mass="21552">MKKIGYARVSTKDQNLEMQIEAMKHAGCDKIYMEKKSGRKLKNRPVLRRLLKQSTAGDILIVWKIDRLGRSARELLEVLDIVRGKCMIIISLKEGIDTSTMIGELFFMMAGVFAEMEINGRSERTREGIELARQKGKRIGRPPGISLSTKKLKTIIDLRNNGNTINEISLKTGVPISSVYRYIKLNKTNI</sequence>
<dbReference type="PROSITE" id="PS00398">
    <property type="entry name" value="RECOMBINASES_2"/>
    <property type="match status" value="1"/>
</dbReference>
<dbReference type="SUPFAM" id="SSF53041">
    <property type="entry name" value="Resolvase-like"/>
    <property type="match status" value="1"/>
</dbReference>
<dbReference type="Gene3D" id="3.40.50.1390">
    <property type="entry name" value="Resolvase, N-terminal catalytic domain"/>
    <property type="match status" value="1"/>
</dbReference>
<dbReference type="InterPro" id="IPR036162">
    <property type="entry name" value="Resolvase-like_N_sf"/>
</dbReference>
<gene>
    <name evidence="7" type="ORF">DXC17_15660</name>
</gene>
<dbReference type="GO" id="GO:0000150">
    <property type="term" value="F:DNA strand exchange activity"/>
    <property type="evidence" value="ECO:0007669"/>
    <property type="project" value="InterPro"/>
</dbReference>
<dbReference type="AlphaFoldDB" id="A0A3E4VYA6"/>
<dbReference type="RefSeq" id="WP_117748516.1">
    <property type="nucleotide sequence ID" value="NZ_CATWOP010000017.1"/>
</dbReference>
<dbReference type="Pfam" id="PF00239">
    <property type="entry name" value="Resolvase"/>
    <property type="match status" value="1"/>
</dbReference>